<dbReference type="Gramene" id="Zm00001eb351510_T001">
    <property type="protein sequence ID" value="Zm00001eb351510_P001"/>
    <property type="gene ID" value="Zm00001eb351510"/>
</dbReference>
<dbReference type="AlphaFoldDB" id="A0A804QRD8"/>
<feature type="domain" description="Reverse transcriptase zinc-binding" evidence="1">
    <location>
        <begin position="2"/>
        <end position="47"/>
    </location>
</feature>
<reference evidence="3" key="2">
    <citation type="submission" date="2015-12" db="EMBL/GenBank/DDBJ databases">
        <title>Update maize B73 reference genome by single molecule sequencing technologies.</title>
        <authorList>
            <consortium name="Maize Genome Sequencing Project"/>
            <person name="Ware D."/>
        </authorList>
    </citation>
    <scope>NUCLEOTIDE SEQUENCE [LARGE SCALE GENOMIC DNA]</scope>
    <source>
        <strain evidence="3">cv. B73</strain>
    </source>
</reference>
<dbReference type="EnsemblPlants" id="Zm00001eb351510_T001">
    <property type="protein sequence ID" value="Zm00001eb351510_P001"/>
    <property type="gene ID" value="Zm00001eb351510"/>
</dbReference>
<keyword evidence="3" id="KW-1185">Reference proteome</keyword>
<dbReference type="EnsemblPlants" id="Zm00001eb129800_T001">
    <property type="protein sequence ID" value="Zm00001eb129800_P001"/>
    <property type="gene ID" value="Zm00001eb129800"/>
</dbReference>
<dbReference type="Proteomes" id="UP000007305">
    <property type="component" value="Chromosome 8"/>
</dbReference>
<reference evidence="2" key="3">
    <citation type="submission" date="2019-07" db="EMBL/GenBank/DDBJ databases">
        <authorList>
            <person name="Seetharam A."/>
            <person name="Woodhouse M."/>
            <person name="Cannon E."/>
        </authorList>
    </citation>
    <scope>NUCLEOTIDE SEQUENCE [LARGE SCALE GENOMIC DNA]</scope>
    <source>
        <strain evidence="2">cv. B73</strain>
    </source>
</reference>
<evidence type="ECO:0000313" key="3">
    <source>
        <dbReference type="Proteomes" id="UP000007305"/>
    </source>
</evidence>
<name>A0A804QRD8_MAIZE</name>
<reference evidence="3" key="1">
    <citation type="journal article" date="2009" name="Science">
        <title>The B73 maize genome: complexity, diversity, and dynamics.</title>
        <authorList>
            <person name="Schnable P.S."/>
            <person name="Ware D."/>
            <person name="Fulton R.S."/>
            <person name="Stein J.C."/>
            <person name="Wei F."/>
            <person name="Pasternak S."/>
            <person name="Liang C."/>
            <person name="Zhang J."/>
            <person name="Fulton L."/>
            <person name="Graves T.A."/>
            <person name="Minx P."/>
            <person name="Reily A.D."/>
            <person name="Courtney L."/>
            <person name="Kruchowski S.S."/>
            <person name="Tomlinson C."/>
            <person name="Strong C."/>
            <person name="Delehaunty K."/>
            <person name="Fronick C."/>
            <person name="Courtney B."/>
            <person name="Rock S.M."/>
            <person name="Belter E."/>
            <person name="Du F."/>
            <person name="Kim K."/>
            <person name="Abbott R.M."/>
            <person name="Cotton M."/>
            <person name="Levy A."/>
            <person name="Marchetto P."/>
            <person name="Ochoa K."/>
            <person name="Jackson S.M."/>
            <person name="Gillam B."/>
            <person name="Chen W."/>
            <person name="Yan L."/>
            <person name="Higginbotham J."/>
            <person name="Cardenas M."/>
            <person name="Waligorski J."/>
            <person name="Applebaum E."/>
            <person name="Phelps L."/>
            <person name="Falcone J."/>
            <person name="Kanchi K."/>
            <person name="Thane T."/>
            <person name="Scimone A."/>
            <person name="Thane N."/>
            <person name="Henke J."/>
            <person name="Wang T."/>
            <person name="Ruppert J."/>
            <person name="Shah N."/>
            <person name="Rotter K."/>
            <person name="Hodges J."/>
            <person name="Ingenthron E."/>
            <person name="Cordes M."/>
            <person name="Kohlberg S."/>
            <person name="Sgro J."/>
            <person name="Delgado B."/>
            <person name="Mead K."/>
            <person name="Chinwalla A."/>
            <person name="Leonard S."/>
            <person name="Crouse K."/>
            <person name="Collura K."/>
            <person name="Kudrna D."/>
            <person name="Currie J."/>
            <person name="He R."/>
            <person name="Angelova A."/>
            <person name="Rajasekar S."/>
            <person name="Mueller T."/>
            <person name="Lomeli R."/>
            <person name="Scara G."/>
            <person name="Ko A."/>
            <person name="Delaney K."/>
            <person name="Wissotski M."/>
            <person name="Lopez G."/>
            <person name="Campos D."/>
            <person name="Braidotti M."/>
            <person name="Ashley E."/>
            <person name="Golser W."/>
            <person name="Kim H."/>
            <person name="Lee S."/>
            <person name="Lin J."/>
            <person name="Dujmic Z."/>
            <person name="Kim W."/>
            <person name="Talag J."/>
            <person name="Zuccolo A."/>
            <person name="Fan C."/>
            <person name="Sebastian A."/>
            <person name="Kramer M."/>
            <person name="Spiegel L."/>
            <person name="Nascimento L."/>
            <person name="Zutavern T."/>
            <person name="Miller B."/>
            <person name="Ambroise C."/>
            <person name="Muller S."/>
            <person name="Spooner W."/>
            <person name="Narechania A."/>
            <person name="Ren L."/>
            <person name="Wei S."/>
            <person name="Kumari S."/>
            <person name="Faga B."/>
            <person name="Levy M.J."/>
            <person name="McMahan L."/>
            <person name="Van Buren P."/>
            <person name="Vaughn M.W."/>
            <person name="Ying K."/>
            <person name="Yeh C.-T."/>
            <person name="Emrich S.J."/>
            <person name="Jia Y."/>
            <person name="Kalyanaraman A."/>
            <person name="Hsia A.-P."/>
            <person name="Barbazuk W.B."/>
            <person name="Baucom R.S."/>
            <person name="Brutnell T.P."/>
            <person name="Carpita N.C."/>
            <person name="Chaparro C."/>
            <person name="Chia J.-M."/>
            <person name="Deragon J.-M."/>
            <person name="Estill J.C."/>
            <person name="Fu Y."/>
            <person name="Jeddeloh J.A."/>
            <person name="Han Y."/>
            <person name="Lee H."/>
            <person name="Li P."/>
            <person name="Lisch D.R."/>
            <person name="Liu S."/>
            <person name="Liu Z."/>
            <person name="Nagel D.H."/>
            <person name="McCann M.C."/>
            <person name="SanMiguel P."/>
            <person name="Myers A.M."/>
            <person name="Nettleton D."/>
            <person name="Nguyen J."/>
            <person name="Penning B.W."/>
            <person name="Ponnala L."/>
            <person name="Schneider K.L."/>
            <person name="Schwartz D.C."/>
            <person name="Sharma A."/>
            <person name="Soderlund C."/>
            <person name="Springer N.M."/>
            <person name="Sun Q."/>
            <person name="Wang H."/>
            <person name="Waterman M."/>
            <person name="Westerman R."/>
            <person name="Wolfgruber T.K."/>
            <person name="Yang L."/>
            <person name="Yu Y."/>
            <person name="Zhang L."/>
            <person name="Zhou S."/>
            <person name="Zhu Q."/>
            <person name="Bennetzen J.L."/>
            <person name="Dawe R.K."/>
            <person name="Jiang J."/>
            <person name="Jiang N."/>
            <person name="Presting G.G."/>
            <person name="Wessler S.R."/>
            <person name="Aluru S."/>
            <person name="Martienssen R.A."/>
            <person name="Clifton S.W."/>
            <person name="McCombie W.R."/>
            <person name="Wing R.A."/>
            <person name="Wilson R.K."/>
        </authorList>
    </citation>
    <scope>NUCLEOTIDE SEQUENCE [LARGE SCALE GENOMIC DNA]</scope>
    <source>
        <strain evidence="3">cv. B73</strain>
    </source>
</reference>
<reference evidence="2" key="4">
    <citation type="submission" date="2021-05" db="UniProtKB">
        <authorList>
            <consortium name="EnsemblPlants"/>
        </authorList>
    </citation>
    <scope>IDENTIFICATION</scope>
    <source>
        <strain evidence="2">cv. B73</strain>
    </source>
</reference>
<sequence>MTQGRIQSKKNLLRKRIVDEDVCEECNQESESAGHIVLHCPFAKRFWQAIGFQVPADLDVHELHLIVRPTNIPKTEFSSFVVLCCWQLWKRRNALVFRQEAIPLSRILRQCSEEAKNWSYRHGSKEAGVQAAWVLVFSTASM</sequence>
<evidence type="ECO:0000259" key="1">
    <source>
        <dbReference type="Pfam" id="PF13966"/>
    </source>
</evidence>
<proteinExistence type="predicted"/>
<protein>
    <recommendedName>
        <fullName evidence="1">Reverse transcriptase zinc-binding domain-containing protein</fullName>
    </recommendedName>
</protein>
<dbReference type="Proteomes" id="UP000007305">
    <property type="component" value="Chromosome 3"/>
</dbReference>
<dbReference type="Gramene" id="Zm00001eb129800_T001">
    <property type="protein sequence ID" value="Zm00001eb129800_P001"/>
    <property type="gene ID" value="Zm00001eb129800"/>
</dbReference>
<dbReference type="Pfam" id="PF13966">
    <property type="entry name" value="zf-RVT"/>
    <property type="match status" value="1"/>
</dbReference>
<accession>A0A804QRD8</accession>
<evidence type="ECO:0000313" key="2">
    <source>
        <dbReference type="EnsemblPlants" id="Zm00001eb351510_P001"/>
    </source>
</evidence>
<dbReference type="InterPro" id="IPR026960">
    <property type="entry name" value="RVT-Znf"/>
</dbReference>
<organism evidence="2 3">
    <name type="scientific">Zea mays</name>
    <name type="common">Maize</name>
    <dbReference type="NCBI Taxonomy" id="4577"/>
    <lineage>
        <taxon>Eukaryota</taxon>
        <taxon>Viridiplantae</taxon>
        <taxon>Streptophyta</taxon>
        <taxon>Embryophyta</taxon>
        <taxon>Tracheophyta</taxon>
        <taxon>Spermatophyta</taxon>
        <taxon>Magnoliopsida</taxon>
        <taxon>Liliopsida</taxon>
        <taxon>Poales</taxon>
        <taxon>Poaceae</taxon>
        <taxon>PACMAD clade</taxon>
        <taxon>Panicoideae</taxon>
        <taxon>Andropogonodae</taxon>
        <taxon>Andropogoneae</taxon>
        <taxon>Tripsacinae</taxon>
        <taxon>Zea</taxon>
    </lineage>
</organism>